<comment type="caution">
    <text evidence="2">The sequence shown here is derived from an EMBL/GenBank/DDBJ whole genome shotgun (WGS) entry which is preliminary data.</text>
</comment>
<dbReference type="InterPro" id="IPR001387">
    <property type="entry name" value="Cro/C1-type_HTH"/>
</dbReference>
<dbReference type="InterPro" id="IPR019293">
    <property type="entry name" value="ThiN"/>
</dbReference>
<dbReference type="PANTHER" id="PTHR40730:SF4">
    <property type="entry name" value="TRANSCRIPTIONAL REGULATOR"/>
    <property type="match status" value="1"/>
</dbReference>
<protein>
    <submittedName>
        <fullName evidence="2">Phosphomethylpyrimidine kinase</fullName>
    </submittedName>
</protein>
<dbReference type="SUPFAM" id="SSF47413">
    <property type="entry name" value="lambda repressor-like DNA-binding domains"/>
    <property type="match status" value="1"/>
</dbReference>
<dbReference type="GO" id="GO:0003677">
    <property type="term" value="F:DNA binding"/>
    <property type="evidence" value="ECO:0007669"/>
    <property type="project" value="InterPro"/>
</dbReference>
<dbReference type="PATRIC" id="fig|172049.5.peg.767"/>
<sequence length="298" mass="33552">MKTPCEFWAEEVMPNLRANVARILYSKGLTQMKIAEHLGITQAMVSKYLTGKYKKLGGELGREIEKVSEEVAGLILYGARKEDVVRFLNRKFFEMFKSGVLCKGYLEYVGSTDESLCGEIFTEEPSRTQILEELSLALNELLRDEKFLELIPEIRSNFAYSLPNPKEKNDVAAIPGRITVVKGKVYALPPEFGASEHMAEVLIGLSEIFPEIRSVLNIRYDEKISDALRKAGFKVGTVEKSERSEEETVKLILDEFKKKGVLDAIIDKGGFGIEPCVYIFGKNPVEVVEKVKKLESLL</sequence>
<accession>A0A117L104</accession>
<keyword evidence="2" id="KW-0808">Transferase</keyword>
<dbReference type="PROSITE" id="PS50943">
    <property type="entry name" value="HTH_CROC1"/>
    <property type="match status" value="1"/>
</dbReference>
<feature type="domain" description="HTH cro/C1-type" evidence="1">
    <location>
        <begin position="26"/>
        <end position="54"/>
    </location>
</feature>
<dbReference type="PANTHER" id="PTHR40730">
    <property type="entry name" value="TRANSCRIPTIONAL REGULATOR PROTEIN-LIKE PROTEIN"/>
    <property type="match status" value="1"/>
</dbReference>
<gene>
    <name evidence="2" type="ORF">XD54_2086</name>
</gene>
<dbReference type="InterPro" id="IPR010982">
    <property type="entry name" value="Lambda_DNA-bd_dom_sf"/>
</dbReference>
<dbReference type="CDD" id="cd00093">
    <property type="entry name" value="HTH_XRE"/>
    <property type="match status" value="1"/>
</dbReference>
<evidence type="ECO:0000313" key="2">
    <source>
        <dbReference type="EMBL" id="KUK16626.1"/>
    </source>
</evidence>
<organism evidence="2 3">
    <name type="scientific">Thermococcus sibiricus</name>
    <dbReference type="NCBI Taxonomy" id="172049"/>
    <lineage>
        <taxon>Archaea</taxon>
        <taxon>Methanobacteriati</taxon>
        <taxon>Methanobacteriota</taxon>
        <taxon>Thermococci</taxon>
        <taxon>Thermococcales</taxon>
        <taxon>Thermococcaceae</taxon>
        <taxon>Thermococcus</taxon>
    </lineage>
</organism>
<dbReference type="Pfam" id="PF10120">
    <property type="entry name" value="ThiN"/>
    <property type="match status" value="1"/>
</dbReference>
<evidence type="ECO:0000313" key="3">
    <source>
        <dbReference type="Proteomes" id="UP000053911"/>
    </source>
</evidence>
<evidence type="ECO:0000259" key="1">
    <source>
        <dbReference type="PROSITE" id="PS50943"/>
    </source>
</evidence>
<dbReference type="Gene3D" id="1.10.260.40">
    <property type="entry name" value="lambda repressor-like DNA-binding domains"/>
    <property type="match status" value="1"/>
</dbReference>
<dbReference type="AlphaFoldDB" id="A0A117L104"/>
<dbReference type="GO" id="GO:0016301">
    <property type="term" value="F:kinase activity"/>
    <property type="evidence" value="ECO:0007669"/>
    <property type="project" value="UniProtKB-KW"/>
</dbReference>
<name>A0A117L104_9EURY</name>
<reference evidence="3" key="1">
    <citation type="journal article" date="2015" name="MBio">
        <title>Genome-Resolved Metagenomic Analysis Reveals Roles for Candidate Phyla and Other Microbial Community Members in Biogeochemical Transformations in Oil Reservoirs.</title>
        <authorList>
            <person name="Hu P."/>
            <person name="Tom L."/>
            <person name="Singh A."/>
            <person name="Thomas B.C."/>
            <person name="Baker B.J."/>
            <person name="Piceno Y.M."/>
            <person name="Andersen G.L."/>
            <person name="Banfield J.F."/>
        </authorList>
    </citation>
    <scope>NUCLEOTIDE SEQUENCE [LARGE SCALE GENOMIC DNA]</scope>
</reference>
<dbReference type="EMBL" id="LGFD01000093">
    <property type="protein sequence ID" value="KUK16626.1"/>
    <property type="molecule type" value="Genomic_DNA"/>
</dbReference>
<dbReference type="InterPro" id="IPR036409">
    <property type="entry name" value="Aldolase_II/adducin_N_sf"/>
</dbReference>
<dbReference type="Gene3D" id="3.40.225.10">
    <property type="entry name" value="Class II aldolase/adducin N-terminal domain"/>
    <property type="match status" value="1"/>
</dbReference>
<dbReference type="RefSeq" id="WP_042699039.1">
    <property type="nucleotide sequence ID" value="NZ_LGFD01000093.1"/>
</dbReference>
<dbReference type="SUPFAM" id="SSF53639">
    <property type="entry name" value="AraD/HMP-PK domain-like"/>
    <property type="match status" value="1"/>
</dbReference>
<keyword evidence="2" id="KW-0418">Kinase</keyword>
<dbReference type="Proteomes" id="UP000053911">
    <property type="component" value="Unassembled WGS sequence"/>
</dbReference>
<proteinExistence type="predicted"/>